<dbReference type="RefSeq" id="WP_338750758.1">
    <property type="nucleotide sequence ID" value="NZ_CP147404.1"/>
</dbReference>
<proteinExistence type="predicted"/>
<organism evidence="1 2">
    <name type="scientific">Bacillus kandeliae</name>
    <dbReference type="NCBI Taxonomy" id="3129297"/>
    <lineage>
        <taxon>Bacteria</taxon>
        <taxon>Bacillati</taxon>
        <taxon>Bacillota</taxon>
        <taxon>Bacilli</taxon>
        <taxon>Bacillales</taxon>
        <taxon>Bacillaceae</taxon>
        <taxon>Bacillus</taxon>
    </lineage>
</organism>
<dbReference type="Proteomes" id="UP001387364">
    <property type="component" value="Chromosome"/>
</dbReference>
<name>A0ABZ2N472_9BACI</name>
<reference evidence="1 2" key="1">
    <citation type="submission" date="2024-02" db="EMBL/GenBank/DDBJ databases">
        <title>Seven novel Bacillus-like species.</title>
        <authorList>
            <person name="Liu G."/>
        </authorList>
    </citation>
    <scope>NUCLEOTIDE SEQUENCE [LARGE SCALE GENOMIC DNA]</scope>
    <source>
        <strain evidence="1 2">FJAT-52991</strain>
    </source>
</reference>
<dbReference type="InterPro" id="IPR012397">
    <property type="entry name" value="Pullulanase"/>
</dbReference>
<evidence type="ECO:0000313" key="1">
    <source>
        <dbReference type="EMBL" id="WXB92350.1"/>
    </source>
</evidence>
<keyword evidence="2" id="KW-1185">Reference proteome</keyword>
<protein>
    <submittedName>
        <fullName evidence="1">NERD domain-containing protein</fullName>
    </submittedName>
</protein>
<gene>
    <name evidence="1" type="ORF">WDJ61_13950</name>
</gene>
<dbReference type="EMBL" id="CP147404">
    <property type="protein sequence ID" value="WXB92350.1"/>
    <property type="molecule type" value="Genomic_DNA"/>
</dbReference>
<dbReference type="PIRSF" id="PIRSF012560">
    <property type="entry name" value="Pullulanase"/>
    <property type="match status" value="1"/>
</dbReference>
<accession>A0ABZ2N472</accession>
<evidence type="ECO:0000313" key="2">
    <source>
        <dbReference type="Proteomes" id="UP001387364"/>
    </source>
</evidence>
<sequence>MAQLIKLQDYISRYEIDLYKYPSHFVRLKKQQWEKTKEQWERNQWEGAEGAEEFEEDIAQEGMLHKIKSMLKRQKEIEEESDVQEQVEAALFDVEKLYDVQHVDELKHKFLDQLFRFQVKWASSTIREKSYIDFKYFHDERLKFFLQRFPDSFMLLYQPILRLKNAPMELDIILLTPTEAWCLTFLEEEDQSVYIGSTERFWMKRYGEREAKVLSPVLALNRMEIVMKQLFLQHEVDFPIRKAIISRNGFVDYPNVPYDLEVIDERKFEEWFTRLRNMRSPLKNMQLKAAKSLLDVGQTTSFLRPEWEEDDGVIFKDEESD</sequence>